<evidence type="ECO:0000313" key="2">
    <source>
        <dbReference type="Proteomes" id="UP000288079"/>
    </source>
</evidence>
<evidence type="ECO:0000313" key="1">
    <source>
        <dbReference type="EMBL" id="GCB33883.1"/>
    </source>
</evidence>
<proteinExistence type="predicted"/>
<dbReference type="EMBL" id="BHWB01000002">
    <property type="protein sequence ID" value="GCB33883.1"/>
    <property type="molecule type" value="Genomic_DNA"/>
</dbReference>
<sequence>MNKTLRNIANTIVANLANTEPAGLFDGKMGICLFLYKYSRYSGFEIYDEIASNLLDEIFDQLTPGMSSSAMDGLAGIGFGLVELLKDGFLESDPDDNILKNMDDILLRGVRNTLMREAPFSITLYSSGIYLLSRMSFRRNEMESEWIVDVIGQAIWLIEDFKKRTQKVPELSLLNSMLYVFARLFAILETDKNKIQCILMDILHFSSLSIQQHNYNEIDILLFRQNVEYLSEVLDIEKFPIIGVLREMTNYSEEVNMDMLYNNMWWWLLYDLYPIENISSELIENYVDKKLRASYYDELAVNSKLAALGCWIMSRNGCK</sequence>
<dbReference type="OrthoDB" id="1092992at2"/>
<dbReference type="AlphaFoldDB" id="A0A401LQY9"/>
<dbReference type="SUPFAM" id="SSF158745">
    <property type="entry name" value="LanC-like"/>
    <property type="match status" value="1"/>
</dbReference>
<comment type="caution">
    <text evidence="1">The sequence shown here is derived from an EMBL/GenBank/DDBJ whole genome shotgun (WGS) entry which is preliminary data.</text>
</comment>
<reference evidence="1 2" key="1">
    <citation type="submission" date="2018-10" db="EMBL/GenBank/DDBJ databases">
        <title>Draft Genome Sequence of Bacteroides sp. KCTC 15687.</title>
        <authorList>
            <person name="Yu S.Y."/>
            <person name="Kim J.S."/>
            <person name="Oh B.S."/>
            <person name="Park S.H."/>
            <person name="Kang S.W."/>
            <person name="Park J.E."/>
            <person name="Choi S.H."/>
            <person name="Han K.I."/>
            <person name="Lee K.C."/>
            <person name="Eom M.K."/>
            <person name="Suh M.K."/>
            <person name="Lee D.H."/>
            <person name="Yoon H."/>
            <person name="Kim B."/>
            <person name="Yang S.J."/>
            <person name="Lee J.S."/>
            <person name="Lee J.H."/>
        </authorList>
    </citation>
    <scope>NUCLEOTIDE SEQUENCE [LARGE SCALE GENOMIC DNA]</scope>
    <source>
        <strain evidence="1 2">KCTC 15687</strain>
    </source>
</reference>
<name>A0A401LQY9_9BACE</name>
<dbReference type="RefSeq" id="WP_125040163.1">
    <property type="nucleotide sequence ID" value="NZ_BHWB01000002.1"/>
</dbReference>
<gene>
    <name evidence="1" type="ORF">KGMB02408_08280</name>
</gene>
<protein>
    <recommendedName>
        <fullName evidence="3">Lanthionine synthetase</fullName>
    </recommendedName>
</protein>
<accession>A0A401LQY9</accession>
<evidence type="ECO:0008006" key="3">
    <source>
        <dbReference type="Google" id="ProtNLM"/>
    </source>
</evidence>
<dbReference type="Gene3D" id="1.50.10.20">
    <property type="match status" value="1"/>
</dbReference>
<keyword evidence="2" id="KW-1185">Reference proteome</keyword>
<organism evidence="1 2">
    <name type="scientific">Bacteroides faecalis</name>
    <dbReference type="NCBI Taxonomy" id="2447885"/>
    <lineage>
        <taxon>Bacteria</taxon>
        <taxon>Pseudomonadati</taxon>
        <taxon>Bacteroidota</taxon>
        <taxon>Bacteroidia</taxon>
        <taxon>Bacteroidales</taxon>
        <taxon>Bacteroidaceae</taxon>
        <taxon>Bacteroides</taxon>
    </lineage>
</organism>
<dbReference type="Proteomes" id="UP000288079">
    <property type="component" value="Unassembled WGS sequence"/>
</dbReference>